<name>A0AA36N5W5_9DINO</name>
<feature type="compositionally biased region" description="Basic and acidic residues" evidence="1">
    <location>
        <begin position="49"/>
        <end position="66"/>
    </location>
</feature>
<dbReference type="AlphaFoldDB" id="A0AA36N5W5"/>
<reference evidence="3" key="1">
    <citation type="submission" date="2023-08" db="EMBL/GenBank/DDBJ databases">
        <authorList>
            <person name="Chen Y."/>
            <person name="Shah S."/>
            <person name="Dougan E. K."/>
            <person name="Thang M."/>
            <person name="Chan C."/>
        </authorList>
    </citation>
    <scope>NUCLEOTIDE SEQUENCE</scope>
</reference>
<feature type="compositionally biased region" description="Basic and acidic residues" evidence="1">
    <location>
        <begin position="23"/>
        <end position="32"/>
    </location>
</feature>
<evidence type="ECO:0000259" key="2">
    <source>
        <dbReference type="PROSITE" id="PS50020"/>
    </source>
</evidence>
<evidence type="ECO:0000313" key="3">
    <source>
        <dbReference type="EMBL" id="CAJ1393664.1"/>
    </source>
</evidence>
<comment type="caution">
    <text evidence="3">The sequence shown here is derived from an EMBL/GenBank/DDBJ whole genome shotgun (WGS) entry which is preliminary data.</text>
</comment>
<feature type="domain" description="WW" evidence="2">
    <location>
        <begin position="321"/>
        <end position="354"/>
    </location>
</feature>
<organism evidence="3 4">
    <name type="scientific">Effrenium voratum</name>
    <dbReference type="NCBI Taxonomy" id="2562239"/>
    <lineage>
        <taxon>Eukaryota</taxon>
        <taxon>Sar</taxon>
        <taxon>Alveolata</taxon>
        <taxon>Dinophyceae</taxon>
        <taxon>Suessiales</taxon>
        <taxon>Symbiodiniaceae</taxon>
        <taxon>Effrenium</taxon>
    </lineage>
</organism>
<evidence type="ECO:0000256" key="1">
    <source>
        <dbReference type="SAM" id="MobiDB-lite"/>
    </source>
</evidence>
<gene>
    <name evidence="3" type="ORF">EVOR1521_LOCUS18486</name>
</gene>
<feature type="region of interest" description="Disordered" evidence="1">
    <location>
        <begin position="1"/>
        <end position="106"/>
    </location>
</feature>
<keyword evidence="4" id="KW-1185">Reference proteome</keyword>
<feature type="compositionally biased region" description="Basic and acidic residues" evidence="1">
    <location>
        <begin position="80"/>
        <end position="106"/>
    </location>
</feature>
<dbReference type="Gene3D" id="1.10.10.970">
    <property type="entry name" value="RNA 2'-phosphotransferase, Tpt1/KptA family, N-terminal domain"/>
    <property type="match status" value="1"/>
</dbReference>
<dbReference type="InterPro" id="IPR042080">
    <property type="entry name" value="RNA_2'-PTrans_N"/>
</dbReference>
<accession>A0AA36N5W5</accession>
<dbReference type="InterPro" id="IPR001202">
    <property type="entry name" value="WW_dom"/>
</dbReference>
<dbReference type="EMBL" id="CAUJNA010002624">
    <property type="protein sequence ID" value="CAJ1393664.1"/>
    <property type="molecule type" value="Genomic_DNA"/>
</dbReference>
<evidence type="ECO:0000313" key="4">
    <source>
        <dbReference type="Proteomes" id="UP001178507"/>
    </source>
</evidence>
<sequence>MSSDASQANQATRSRWLDGTAKTGKELDKEQVPVKAKPQVPGQLGSDAWEGKTLAEKSPDKTRDEGAGDDAWADFFNAPRQREAREEPQRGARERPGFDREVFFGQQRFDRGPRRRGFGVDDEALSHCMARLLRYPEKHGVDVDEEGFVEMLLLLEHPDLRGAQLQHVRRVAIESTSRMGKRFEMRELQSEDGKVVELVRATYFHMEDRPRAPRGRRFIYEDARSTTPAEPMAGFSMPVSEAGGMHFVLTPRESQEEHFDIEEQFAALHSGAARQEAKATSDASASTEATATEEVWERFLAPGSARVWFWNRNTEEVLYADDLEDGWQDFLTEEGQRWFWQESTGRYFFEEPLE</sequence>
<protein>
    <recommendedName>
        <fullName evidence="2">WW domain-containing protein</fullName>
    </recommendedName>
</protein>
<dbReference type="PROSITE" id="PS50020">
    <property type="entry name" value="WW_DOMAIN_2"/>
    <property type="match status" value="1"/>
</dbReference>
<dbReference type="Proteomes" id="UP001178507">
    <property type="component" value="Unassembled WGS sequence"/>
</dbReference>
<feature type="compositionally biased region" description="Low complexity" evidence="1">
    <location>
        <begin position="278"/>
        <end position="293"/>
    </location>
</feature>
<proteinExistence type="predicted"/>
<feature type="compositionally biased region" description="Polar residues" evidence="1">
    <location>
        <begin position="1"/>
        <end position="13"/>
    </location>
</feature>
<feature type="region of interest" description="Disordered" evidence="1">
    <location>
        <begin position="271"/>
        <end position="293"/>
    </location>
</feature>